<dbReference type="GO" id="GO:0005975">
    <property type="term" value="P:carbohydrate metabolic process"/>
    <property type="evidence" value="ECO:0007669"/>
    <property type="project" value="InterPro"/>
</dbReference>
<dbReference type="Proteomes" id="UP000324575">
    <property type="component" value="Unassembled WGS sequence"/>
</dbReference>
<dbReference type="InterPro" id="IPR041371">
    <property type="entry name" value="GH92_N"/>
</dbReference>
<dbReference type="EMBL" id="SNRX01000115">
    <property type="protein sequence ID" value="KAA6300234.1"/>
    <property type="molecule type" value="Genomic_DNA"/>
</dbReference>
<evidence type="ECO:0000313" key="8">
    <source>
        <dbReference type="Proteomes" id="UP000324575"/>
    </source>
</evidence>
<accession>A0A5M8NXH8</accession>
<feature type="domain" description="Glycosyl hydrolase family 92" evidence="5">
    <location>
        <begin position="266"/>
        <end position="770"/>
    </location>
</feature>
<evidence type="ECO:0000259" key="6">
    <source>
        <dbReference type="Pfam" id="PF17678"/>
    </source>
</evidence>
<feature type="domain" description="Glycosyl hydrolase family 92 N-terminal" evidence="6">
    <location>
        <begin position="32"/>
        <end position="260"/>
    </location>
</feature>
<dbReference type="InterPro" id="IPR008928">
    <property type="entry name" value="6-hairpin_glycosidase_sf"/>
</dbReference>
<dbReference type="PANTHER" id="PTHR12143:SF39">
    <property type="entry name" value="SECRETED PROTEIN"/>
    <property type="match status" value="1"/>
</dbReference>
<name>A0A5M8NXH8_9BACT</name>
<dbReference type="InterPro" id="IPR012939">
    <property type="entry name" value="Glyco_hydro_92"/>
</dbReference>
<organism evidence="7 8">
    <name type="scientific">Candidatus Ordinivivax streblomastigis</name>
    <dbReference type="NCBI Taxonomy" id="2540710"/>
    <lineage>
        <taxon>Bacteria</taxon>
        <taxon>Pseudomonadati</taxon>
        <taxon>Bacteroidota</taxon>
        <taxon>Bacteroidia</taxon>
        <taxon>Bacteroidales</taxon>
        <taxon>Candidatus Ordinivivax</taxon>
    </lineage>
</organism>
<comment type="caution">
    <text evidence="7">The sequence shown here is derived from an EMBL/GenBank/DDBJ whole genome shotgun (WGS) entry which is preliminary data.</text>
</comment>
<dbReference type="GO" id="GO:0000224">
    <property type="term" value="F:peptide-N4-(N-acetyl-beta-glucosaminyl)asparagine amidase activity"/>
    <property type="evidence" value="ECO:0007669"/>
    <property type="project" value="TreeGrafter"/>
</dbReference>
<evidence type="ECO:0000256" key="4">
    <source>
        <dbReference type="SAM" id="SignalP"/>
    </source>
</evidence>
<feature type="signal peptide" evidence="4">
    <location>
        <begin position="1"/>
        <end position="22"/>
    </location>
</feature>
<feature type="chain" id="PRO_5024457258" description="Glycoside hydrolase family 92 protein" evidence="4">
    <location>
        <begin position="23"/>
        <end position="786"/>
    </location>
</feature>
<dbReference type="NCBIfam" id="TIGR01180">
    <property type="entry name" value="aman2_put"/>
    <property type="match status" value="1"/>
</dbReference>
<evidence type="ECO:0000256" key="1">
    <source>
        <dbReference type="ARBA" id="ARBA00001913"/>
    </source>
</evidence>
<keyword evidence="3" id="KW-0106">Calcium</keyword>
<reference evidence="7 8" key="1">
    <citation type="submission" date="2019-03" db="EMBL/GenBank/DDBJ databases">
        <title>Single cell metagenomics reveals metabolic interactions within the superorganism composed of flagellate Streblomastix strix and complex community of Bacteroidetes bacteria on its surface.</title>
        <authorList>
            <person name="Treitli S.C."/>
            <person name="Kolisko M."/>
            <person name="Husnik F."/>
            <person name="Keeling P."/>
            <person name="Hampl V."/>
        </authorList>
    </citation>
    <scope>NUCLEOTIDE SEQUENCE [LARGE SCALE GENOMIC DNA]</scope>
    <source>
        <strain evidence="7">St1</strain>
    </source>
</reference>
<evidence type="ECO:0000256" key="2">
    <source>
        <dbReference type="ARBA" id="ARBA00011245"/>
    </source>
</evidence>
<dbReference type="Gene3D" id="1.20.1050.60">
    <property type="entry name" value="alpha-1,2-mannosidase"/>
    <property type="match status" value="1"/>
</dbReference>
<evidence type="ECO:0000313" key="7">
    <source>
        <dbReference type="EMBL" id="KAA6300234.1"/>
    </source>
</evidence>
<dbReference type="Gene3D" id="1.20.1610.10">
    <property type="entry name" value="alpha-1,2-mannosidases domains"/>
    <property type="match status" value="1"/>
</dbReference>
<dbReference type="Pfam" id="PF07971">
    <property type="entry name" value="Glyco_hydro_92"/>
    <property type="match status" value="1"/>
</dbReference>
<gene>
    <name evidence="7" type="ORF">EZS26_003625</name>
</gene>
<evidence type="ECO:0000256" key="3">
    <source>
        <dbReference type="ARBA" id="ARBA00022837"/>
    </source>
</evidence>
<sequence>MNKRSIFLGCMLGFVMSIGCFAQQTEPVDLTNPLVNTSGCRFDFFASASVPFGMVSLSPDTKHGDLWKSGYQWDNEYILNFSHVHNAQTAGVPVMPVTGDCKGNLGLGASKSRFSHDKETVKMGYHKVFLEDYGITAELTATCRVGLHRYTFPKTKEAHLLFDLGAALGPTKMDYAYARQTGTTEIEGYSIQSPTHRRPKPTLVYFVAQVDMPFDGFAGWKDSVLVNAENRIIEGKGSGVYLTFRNLKAGETILLKVAISNVSIQNARMNLTTELPHWNFEQVVNEARTAWNDYLGHFRIEGGTHEQQVKFYTDLMHVGIGKRIANDVDGAYADYTGPLPVVRQLPLSGGKPQRAFLEGDGLWGTQWNLNILWSLVYPEQGNWMAETFLDYYRNAGTMSRCSWGGNYSYVMVGDHTTPLLAALISTGRATFDKELAYAGSRKNAFPGGIRERAGYEAGPNPSGGGIDWYLEYGYVPVEIKNRGNGGHRGGTAMTLEYAYQDWCIAQMAKRLHKTDDMDLFMKRSEYWRHVFDPISGWARPRLKSGEWQEPFAPVSEGNAFNTPGFIEGSSATYTFYVPQNIHGLIDAMGGNQKFAGRLNENFEKAKPFRFVTPHGQHGKGWVDYENQPSCEMAHLFSYAGMPWKTQYWVRQVKDLTFGGITPQDGYNGDEDQGQMGALGVLMAIGLFDIHGCVGENPMLEITSPVFDRIVITFPSLEHPNKQNTFEIIAKRKNAADIYIQKVRLNGKTHNNFRFPVSDFLKGGLFEIELGPKPNKKWGIEPNMLSL</sequence>
<dbReference type="Gene3D" id="2.70.98.10">
    <property type="match status" value="1"/>
</dbReference>
<dbReference type="GO" id="GO:0030246">
    <property type="term" value="F:carbohydrate binding"/>
    <property type="evidence" value="ECO:0007669"/>
    <property type="project" value="InterPro"/>
</dbReference>
<evidence type="ECO:0000259" key="5">
    <source>
        <dbReference type="Pfam" id="PF07971"/>
    </source>
</evidence>
<evidence type="ECO:0008006" key="9">
    <source>
        <dbReference type="Google" id="ProtNLM"/>
    </source>
</evidence>
<dbReference type="Gene3D" id="3.30.2080.10">
    <property type="entry name" value="GH92 mannosidase domain"/>
    <property type="match status" value="1"/>
</dbReference>
<dbReference type="GO" id="GO:0006516">
    <property type="term" value="P:glycoprotein catabolic process"/>
    <property type="evidence" value="ECO:0007669"/>
    <property type="project" value="TreeGrafter"/>
</dbReference>
<dbReference type="InterPro" id="IPR005887">
    <property type="entry name" value="GH92_a_mannosidase_put"/>
</dbReference>
<comment type="cofactor">
    <cofactor evidence="1">
        <name>Ca(2+)</name>
        <dbReference type="ChEBI" id="CHEBI:29108"/>
    </cofactor>
</comment>
<dbReference type="PANTHER" id="PTHR12143">
    <property type="entry name" value="PEPTIDE N-GLYCANASE PNGASE -RELATED"/>
    <property type="match status" value="1"/>
</dbReference>
<dbReference type="SUPFAM" id="SSF48208">
    <property type="entry name" value="Six-hairpin glycosidases"/>
    <property type="match status" value="1"/>
</dbReference>
<dbReference type="AlphaFoldDB" id="A0A5M8NXH8"/>
<dbReference type="PROSITE" id="PS51257">
    <property type="entry name" value="PROKAR_LIPOPROTEIN"/>
    <property type="match status" value="1"/>
</dbReference>
<dbReference type="InterPro" id="IPR050883">
    <property type="entry name" value="PNGase"/>
</dbReference>
<proteinExistence type="predicted"/>
<keyword evidence="4" id="KW-0732">Signal</keyword>
<dbReference type="GO" id="GO:0005829">
    <property type="term" value="C:cytosol"/>
    <property type="evidence" value="ECO:0007669"/>
    <property type="project" value="TreeGrafter"/>
</dbReference>
<protein>
    <recommendedName>
        <fullName evidence="9">Glycoside hydrolase family 92 protein</fullName>
    </recommendedName>
</protein>
<comment type="subunit">
    <text evidence="2">Monomer.</text>
</comment>
<dbReference type="Pfam" id="PF17678">
    <property type="entry name" value="Glyco_hydro_92N"/>
    <property type="match status" value="1"/>
</dbReference>
<dbReference type="InterPro" id="IPR014718">
    <property type="entry name" value="GH-type_carb-bd"/>
</dbReference>